<evidence type="ECO:0000259" key="9">
    <source>
        <dbReference type="PROSITE" id="PS50110"/>
    </source>
</evidence>
<comment type="caution">
    <text evidence="10">The sequence shown here is derived from an EMBL/GenBank/DDBJ whole genome shotgun (WGS) entry which is preliminary data.</text>
</comment>
<dbReference type="InterPro" id="IPR036890">
    <property type="entry name" value="HATPase_C_sf"/>
</dbReference>
<dbReference type="InterPro" id="IPR003661">
    <property type="entry name" value="HisK_dim/P_dom"/>
</dbReference>
<dbReference type="SUPFAM" id="SSF55874">
    <property type="entry name" value="ATPase domain of HSP90 chaperone/DNA topoisomerase II/histidine kinase"/>
    <property type="match status" value="1"/>
</dbReference>
<dbReference type="PANTHER" id="PTHR43547">
    <property type="entry name" value="TWO-COMPONENT HISTIDINE KINASE"/>
    <property type="match status" value="1"/>
</dbReference>
<organism evidence="10 11">
    <name type="scientific">Rapidithrix thailandica</name>
    <dbReference type="NCBI Taxonomy" id="413964"/>
    <lineage>
        <taxon>Bacteria</taxon>
        <taxon>Pseudomonadati</taxon>
        <taxon>Bacteroidota</taxon>
        <taxon>Cytophagia</taxon>
        <taxon>Cytophagales</taxon>
        <taxon>Flammeovirgaceae</taxon>
        <taxon>Rapidithrix</taxon>
    </lineage>
</organism>
<name>A0AAW9S419_9BACT</name>
<dbReference type="Gene3D" id="1.10.287.130">
    <property type="match status" value="1"/>
</dbReference>
<sequence length="403" mass="45311">MEYRLLVVDDQEDSLLIFRRLLSSFGEIFLATNGKEACEVALRELPDIIVMDWEMPVMKGIEAVRVLKAEPRTKDIPIIMATGLKESENLKEALDAGATDYVRKPIDKQELLARVNSALRLYDSYKEINRQKEEILKQNNIISHQNEQVNSINIKLKETNKQLTKSEGNLQRMNDLKDKLFSIISHDIRGPLNTLTSLLDVFINHSGTFTVEEMRQFSIDIKSSLNGVSSLLDNLLKWSLSQMNKLELDAEEVDLCWIISQNVKLLTPGAASKEIKLIKAVEENTVAYADKNMIDFILRNLISNAIKFTNLGGAIEVTCKRDGTTAEMQVKDNGVGMDKKTLKNLFKSDRLMSKPGTSAEKGTGLGLALCKEFVERNRGTIEVESHVGKGTTFTMTFPNQQPV</sequence>
<dbReference type="PROSITE" id="PS50110">
    <property type="entry name" value="RESPONSE_REGULATORY"/>
    <property type="match status" value="1"/>
</dbReference>
<dbReference type="GO" id="GO:0000155">
    <property type="term" value="F:phosphorelay sensor kinase activity"/>
    <property type="evidence" value="ECO:0007669"/>
    <property type="project" value="InterPro"/>
</dbReference>
<evidence type="ECO:0000313" key="11">
    <source>
        <dbReference type="Proteomes" id="UP001403385"/>
    </source>
</evidence>
<dbReference type="SUPFAM" id="SSF47384">
    <property type="entry name" value="Homodimeric domain of signal transducing histidine kinase"/>
    <property type="match status" value="1"/>
</dbReference>
<feature type="coiled-coil region" evidence="7">
    <location>
        <begin position="142"/>
        <end position="176"/>
    </location>
</feature>
<evidence type="ECO:0000256" key="4">
    <source>
        <dbReference type="ARBA" id="ARBA00022679"/>
    </source>
</evidence>
<gene>
    <name evidence="10" type="ORF">AAG747_11975</name>
</gene>
<accession>A0AAW9S419</accession>
<keyword evidence="3 6" id="KW-0597">Phosphoprotein</keyword>
<dbReference type="CDD" id="cd00075">
    <property type="entry name" value="HATPase"/>
    <property type="match status" value="1"/>
</dbReference>
<dbReference type="SMART" id="SM00448">
    <property type="entry name" value="REC"/>
    <property type="match status" value="1"/>
</dbReference>
<dbReference type="Gene3D" id="3.30.565.10">
    <property type="entry name" value="Histidine kinase-like ATPase, C-terminal domain"/>
    <property type="match status" value="1"/>
</dbReference>
<dbReference type="Gene3D" id="3.40.50.2300">
    <property type="match status" value="1"/>
</dbReference>
<evidence type="ECO:0000256" key="3">
    <source>
        <dbReference type="ARBA" id="ARBA00022553"/>
    </source>
</evidence>
<dbReference type="InterPro" id="IPR036097">
    <property type="entry name" value="HisK_dim/P_sf"/>
</dbReference>
<reference evidence="10 11" key="1">
    <citation type="submission" date="2024-04" db="EMBL/GenBank/DDBJ databases">
        <title>Novel genus in family Flammeovirgaceae.</title>
        <authorList>
            <person name="Nguyen T.H."/>
            <person name="Vuong T.Q."/>
            <person name="Le H."/>
            <person name="Kim S.-G."/>
        </authorList>
    </citation>
    <scope>NUCLEOTIDE SEQUENCE [LARGE SCALE GENOMIC DNA]</scope>
    <source>
        <strain evidence="10 11">JCM 23209</strain>
    </source>
</reference>
<dbReference type="SMART" id="SM00387">
    <property type="entry name" value="HATPase_c"/>
    <property type="match status" value="1"/>
</dbReference>
<protein>
    <recommendedName>
        <fullName evidence="2">histidine kinase</fullName>
        <ecNumber evidence="2">2.7.13.3</ecNumber>
    </recommendedName>
</protein>
<evidence type="ECO:0000256" key="5">
    <source>
        <dbReference type="ARBA" id="ARBA00022777"/>
    </source>
</evidence>
<dbReference type="FunFam" id="3.30.565.10:FF:000006">
    <property type="entry name" value="Sensor histidine kinase WalK"/>
    <property type="match status" value="1"/>
</dbReference>
<dbReference type="Pfam" id="PF00072">
    <property type="entry name" value="Response_reg"/>
    <property type="match status" value="1"/>
</dbReference>
<dbReference type="PRINTS" id="PR00344">
    <property type="entry name" value="BCTRLSENSOR"/>
</dbReference>
<dbReference type="InterPro" id="IPR004358">
    <property type="entry name" value="Sig_transdc_His_kin-like_C"/>
</dbReference>
<feature type="domain" description="Response regulatory" evidence="9">
    <location>
        <begin position="4"/>
        <end position="119"/>
    </location>
</feature>
<dbReference type="Proteomes" id="UP001403385">
    <property type="component" value="Unassembled WGS sequence"/>
</dbReference>
<keyword evidence="4" id="KW-0808">Transferase</keyword>
<dbReference type="InterPro" id="IPR005467">
    <property type="entry name" value="His_kinase_dom"/>
</dbReference>
<dbReference type="EC" id="2.7.13.3" evidence="2"/>
<feature type="modified residue" description="4-aspartylphosphate" evidence="6">
    <location>
        <position position="52"/>
    </location>
</feature>
<dbReference type="AlphaFoldDB" id="A0AAW9S419"/>
<dbReference type="EMBL" id="JBDKWZ010000006">
    <property type="protein sequence ID" value="MEN7548633.1"/>
    <property type="molecule type" value="Genomic_DNA"/>
</dbReference>
<dbReference type="Pfam" id="PF02518">
    <property type="entry name" value="HATPase_c"/>
    <property type="match status" value="1"/>
</dbReference>
<dbReference type="SMART" id="SM00388">
    <property type="entry name" value="HisKA"/>
    <property type="match status" value="1"/>
</dbReference>
<keyword evidence="7" id="KW-0175">Coiled coil</keyword>
<evidence type="ECO:0000256" key="6">
    <source>
        <dbReference type="PROSITE-ProRule" id="PRU00169"/>
    </source>
</evidence>
<dbReference type="RefSeq" id="WP_346821411.1">
    <property type="nucleotide sequence ID" value="NZ_JBDKWZ010000006.1"/>
</dbReference>
<evidence type="ECO:0000313" key="10">
    <source>
        <dbReference type="EMBL" id="MEN7548633.1"/>
    </source>
</evidence>
<dbReference type="SUPFAM" id="SSF52172">
    <property type="entry name" value="CheY-like"/>
    <property type="match status" value="1"/>
</dbReference>
<evidence type="ECO:0000259" key="8">
    <source>
        <dbReference type="PROSITE" id="PS50109"/>
    </source>
</evidence>
<proteinExistence type="predicted"/>
<evidence type="ECO:0000256" key="7">
    <source>
        <dbReference type="SAM" id="Coils"/>
    </source>
</evidence>
<dbReference type="InterPro" id="IPR001789">
    <property type="entry name" value="Sig_transdc_resp-reg_receiver"/>
</dbReference>
<dbReference type="InterPro" id="IPR003594">
    <property type="entry name" value="HATPase_dom"/>
</dbReference>
<dbReference type="InterPro" id="IPR011006">
    <property type="entry name" value="CheY-like_superfamily"/>
</dbReference>
<feature type="domain" description="Histidine kinase" evidence="8">
    <location>
        <begin position="183"/>
        <end position="401"/>
    </location>
</feature>
<keyword evidence="5 10" id="KW-0418">Kinase</keyword>
<evidence type="ECO:0000256" key="2">
    <source>
        <dbReference type="ARBA" id="ARBA00012438"/>
    </source>
</evidence>
<evidence type="ECO:0000256" key="1">
    <source>
        <dbReference type="ARBA" id="ARBA00000085"/>
    </source>
</evidence>
<keyword evidence="11" id="KW-1185">Reference proteome</keyword>
<comment type="catalytic activity">
    <reaction evidence="1">
        <text>ATP + protein L-histidine = ADP + protein N-phospho-L-histidine.</text>
        <dbReference type="EC" id="2.7.13.3"/>
    </reaction>
</comment>
<dbReference type="PANTHER" id="PTHR43547:SF2">
    <property type="entry name" value="HYBRID SIGNAL TRANSDUCTION HISTIDINE KINASE C"/>
    <property type="match status" value="1"/>
</dbReference>
<dbReference type="PROSITE" id="PS50109">
    <property type="entry name" value="HIS_KIN"/>
    <property type="match status" value="1"/>
</dbReference>
<dbReference type="CDD" id="cd00082">
    <property type="entry name" value="HisKA"/>
    <property type="match status" value="1"/>
</dbReference>